<dbReference type="GO" id="GO:0072344">
    <property type="term" value="P:rescue of stalled ribosome"/>
    <property type="evidence" value="ECO:0007669"/>
    <property type="project" value="TreeGrafter"/>
</dbReference>
<dbReference type="Proteomes" id="UP000177362">
    <property type="component" value="Unassembled WGS sequence"/>
</dbReference>
<dbReference type="GO" id="GO:0000049">
    <property type="term" value="F:tRNA binding"/>
    <property type="evidence" value="ECO:0007669"/>
    <property type="project" value="TreeGrafter"/>
</dbReference>
<dbReference type="Gene3D" id="2.30.310.10">
    <property type="entry name" value="ibrinogen binding protein from staphylococcus aureus domain"/>
    <property type="match status" value="1"/>
</dbReference>
<sequence>MQQLANLDCFFLAKEMNSSLAGGFFENFYDYGEGLFRVRFSKQSVLVDLRGFAFVAADGSFPEAPRQPSSFAMLLRKRFESAKLESVAQLGFDRIFEFSFTSKQYGRHSLVVELFGKRGNLLLLDSERRIVKPFAKASYAARSLADGIAYVLPPSEKKHPLELEAGDLDGKGRIVSFLSKQTSLAPFYLEEACARAGIALDKDASALDAAEKKALLSAFASLFKEPSPCVFLKGGTPFAFSSISLKKLDGSECVGASSVSHAASSYFSSIERKQPQARKGDLDFQLQSQEVLAGGFEVKAVELQKAGKWVFENEGAVAELLAAAKEKNGGSLSASAKSLGVKARVEKQFLEIEKE</sequence>
<dbReference type="PANTHER" id="PTHR15239:SF6">
    <property type="entry name" value="RIBOSOME QUALITY CONTROL COMPLEX SUBUNIT NEMF"/>
    <property type="match status" value="1"/>
</dbReference>
<proteinExistence type="predicted"/>
<comment type="caution">
    <text evidence="1">The sequence shown here is derived from an EMBL/GenBank/DDBJ whole genome shotgun (WGS) entry which is preliminary data.</text>
</comment>
<dbReference type="GO" id="GO:1990112">
    <property type="term" value="C:RQC complex"/>
    <property type="evidence" value="ECO:0007669"/>
    <property type="project" value="TreeGrafter"/>
</dbReference>
<organism evidence="1 2">
    <name type="scientific">Candidatus Sungbacteria bacterium RIFCSPHIGHO2_02_FULL_49_12</name>
    <dbReference type="NCBI Taxonomy" id="1802271"/>
    <lineage>
        <taxon>Bacteria</taxon>
        <taxon>Candidatus Sungiibacteriota</taxon>
    </lineage>
</organism>
<dbReference type="InterPro" id="IPR051608">
    <property type="entry name" value="RQC_Subunit_NEMF"/>
</dbReference>
<dbReference type="STRING" id="1802271.A3C11_02975"/>
<reference evidence="1 2" key="1">
    <citation type="journal article" date="2016" name="Nat. Commun.">
        <title>Thousands of microbial genomes shed light on interconnected biogeochemical processes in an aquifer system.</title>
        <authorList>
            <person name="Anantharaman K."/>
            <person name="Brown C.T."/>
            <person name="Hug L.A."/>
            <person name="Sharon I."/>
            <person name="Castelle C.J."/>
            <person name="Probst A.J."/>
            <person name="Thomas B.C."/>
            <person name="Singh A."/>
            <person name="Wilkins M.J."/>
            <person name="Karaoz U."/>
            <person name="Brodie E.L."/>
            <person name="Williams K.H."/>
            <person name="Hubbard S.S."/>
            <person name="Banfield J.F."/>
        </authorList>
    </citation>
    <scope>NUCLEOTIDE SEQUENCE [LARGE SCALE GENOMIC DNA]</scope>
</reference>
<dbReference type="PANTHER" id="PTHR15239">
    <property type="entry name" value="NUCLEAR EXPORT MEDIATOR FACTOR NEMF"/>
    <property type="match status" value="1"/>
</dbReference>
<dbReference type="EMBL" id="MHQJ01000024">
    <property type="protein sequence ID" value="OHA01130.1"/>
    <property type="molecule type" value="Genomic_DNA"/>
</dbReference>
<evidence type="ECO:0000313" key="1">
    <source>
        <dbReference type="EMBL" id="OHA01130.1"/>
    </source>
</evidence>
<name>A0A1G2KNY3_9BACT</name>
<evidence type="ECO:0000313" key="2">
    <source>
        <dbReference type="Proteomes" id="UP000177362"/>
    </source>
</evidence>
<dbReference type="AlphaFoldDB" id="A0A1G2KNY3"/>
<dbReference type="GO" id="GO:0043023">
    <property type="term" value="F:ribosomal large subunit binding"/>
    <property type="evidence" value="ECO:0007669"/>
    <property type="project" value="TreeGrafter"/>
</dbReference>
<gene>
    <name evidence="1" type="ORF">A3C11_02975</name>
</gene>
<dbReference type="Pfam" id="PF05833">
    <property type="entry name" value="NFACT_N"/>
    <property type="match status" value="1"/>
</dbReference>
<protein>
    <submittedName>
        <fullName evidence="1">Uncharacterized protein</fullName>
    </submittedName>
</protein>
<accession>A0A1G2KNY3</accession>